<proteinExistence type="predicted"/>
<sequence>MISLLKVSESDAEDIFEMAGMLSMSFDVGCKHELSDFLRVFKDDETIFLIARIANVAVGYLYGNTHYAFYAAQNVAWIEELYVKEAYRRNGVATSLLIHAEQIANERKAVLISVATRRAEQFYERSGYQRSAHYFRKLLGN</sequence>
<dbReference type="CDD" id="cd04301">
    <property type="entry name" value="NAT_SF"/>
    <property type="match status" value="1"/>
</dbReference>
<gene>
    <name evidence="2" type="ORF">ENI26_13130</name>
</gene>
<dbReference type="AlphaFoldDB" id="A0A7C2ACS9"/>
<comment type="caution">
    <text evidence="2">The sequence shown here is derived from an EMBL/GenBank/DDBJ whole genome shotgun (WGS) entry which is preliminary data.</text>
</comment>
<name>A0A7C2ACS9_9GAMM</name>
<dbReference type="InterPro" id="IPR000182">
    <property type="entry name" value="GNAT_dom"/>
</dbReference>
<evidence type="ECO:0000313" key="2">
    <source>
        <dbReference type="EMBL" id="HEC75293.1"/>
    </source>
</evidence>
<feature type="domain" description="N-acetyltransferase" evidence="1">
    <location>
        <begin position="5"/>
        <end position="141"/>
    </location>
</feature>
<dbReference type="GO" id="GO:0016747">
    <property type="term" value="F:acyltransferase activity, transferring groups other than amino-acyl groups"/>
    <property type="evidence" value="ECO:0007669"/>
    <property type="project" value="InterPro"/>
</dbReference>
<dbReference type="Pfam" id="PF00583">
    <property type="entry name" value="Acetyltransf_1"/>
    <property type="match status" value="1"/>
</dbReference>
<protein>
    <submittedName>
        <fullName evidence="2">GNAT family N-acetyltransferase</fullName>
    </submittedName>
</protein>
<reference evidence="2" key="1">
    <citation type="journal article" date="2020" name="mSystems">
        <title>Genome- and Community-Level Interaction Insights into Carbon Utilization and Element Cycling Functions of Hydrothermarchaeota in Hydrothermal Sediment.</title>
        <authorList>
            <person name="Zhou Z."/>
            <person name="Liu Y."/>
            <person name="Xu W."/>
            <person name="Pan J."/>
            <person name="Luo Z.H."/>
            <person name="Li M."/>
        </authorList>
    </citation>
    <scope>NUCLEOTIDE SEQUENCE [LARGE SCALE GENOMIC DNA]</scope>
    <source>
        <strain evidence="2">HyVt-380</strain>
    </source>
</reference>
<dbReference type="Gene3D" id="3.40.630.30">
    <property type="match status" value="1"/>
</dbReference>
<dbReference type="SUPFAM" id="SSF55729">
    <property type="entry name" value="Acyl-CoA N-acyltransferases (Nat)"/>
    <property type="match status" value="1"/>
</dbReference>
<accession>A0A7C2ACS9</accession>
<evidence type="ECO:0000259" key="1">
    <source>
        <dbReference type="PROSITE" id="PS51186"/>
    </source>
</evidence>
<dbReference type="EMBL" id="DRHY01000303">
    <property type="protein sequence ID" value="HEC75293.1"/>
    <property type="molecule type" value="Genomic_DNA"/>
</dbReference>
<organism evidence="2">
    <name type="scientific">Methylophaga aminisulfidivorans</name>
    <dbReference type="NCBI Taxonomy" id="230105"/>
    <lineage>
        <taxon>Bacteria</taxon>
        <taxon>Pseudomonadati</taxon>
        <taxon>Pseudomonadota</taxon>
        <taxon>Gammaproteobacteria</taxon>
        <taxon>Thiotrichales</taxon>
        <taxon>Piscirickettsiaceae</taxon>
        <taxon>Methylophaga</taxon>
    </lineage>
</organism>
<dbReference type="Proteomes" id="UP000886384">
    <property type="component" value="Unassembled WGS sequence"/>
</dbReference>
<dbReference type="InterPro" id="IPR016181">
    <property type="entry name" value="Acyl_CoA_acyltransferase"/>
</dbReference>
<dbReference type="PROSITE" id="PS51186">
    <property type="entry name" value="GNAT"/>
    <property type="match status" value="1"/>
</dbReference>